<evidence type="ECO:0000313" key="7">
    <source>
        <dbReference type="EMBL" id="BBP45527.1"/>
    </source>
</evidence>
<dbReference type="InterPro" id="IPR042187">
    <property type="entry name" value="Flagellin_C_sub2"/>
</dbReference>
<feature type="domain" description="Flagellin C-terminal" evidence="6">
    <location>
        <begin position="224"/>
        <end position="309"/>
    </location>
</feature>
<dbReference type="PANTHER" id="PTHR42792">
    <property type="entry name" value="FLAGELLIN"/>
    <property type="match status" value="1"/>
</dbReference>
<gene>
    <name evidence="7" type="primary">fliC_2</name>
    <name evidence="7" type="ORF">THMIRHAS_09000</name>
</gene>
<reference evidence="8" key="1">
    <citation type="submission" date="2019-11" db="EMBL/GenBank/DDBJ databases">
        <title>Isolation and characterization of two novel species in the genus Thiomicrorhabdus.</title>
        <authorList>
            <person name="Mochizuki J."/>
            <person name="Kojima H."/>
            <person name="Fukui M."/>
        </authorList>
    </citation>
    <scope>NUCLEOTIDE SEQUENCE [LARGE SCALE GENOMIC DNA]</scope>
    <source>
        <strain evidence="8">aks77</strain>
    </source>
</reference>
<name>A0A6F8PU20_9GAMM</name>
<feature type="domain" description="Flagellin N-terminal" evidence="5">
    <location>
        <begin position="5"/>
        <end position="140"/>
    </location>
</feature>
<dbReference type="KEGG" id="tse:THMIRHAS_09000"/>
<dbReference type="Gene3D" id="6.10.10.10">
    <property type="entry name" value="Flagellar export chaperone, C-terminal domain"/>
    <property type="match status" value="1"/>
</dbReference>
<evidence type="ECO:0000256" key="4">
    <source>
        <dbReference type="RuleBase" id="RU362073"/>
    </source>
</evidence>
<keyword evidence="7" id="KW-0282">Flagellum</keyword>
<dbReference type="GO" id="GO:0005198">
    <property type="term" value="F:structural molecule activity"/>
    <property type="evidence" value="ECO:0007669"/>
    <property type="project" value="UniProtKB-UniRule"/>
</dbReference>
<keyword evidence="7" id="KW-0966">Cell projection</keyword>
<protein>
    <recommendedName>
        <fullName evidence="4">Flagellin</fullName>
    </recommendedName>
</protein>
<keyword evidence="2 4" id="KW-0964">Secreted</keyword>
<sequence>MAMVINTNMASLNAVRMLDRTSGDQSTAMERLTSGMRINKAADDAAGLAVATGMTTQIMGTDMAIRNANDSIGMLQTLDGASEEVMNMLQRMRELGVQAMNGTYNNENRAQMQSEFYQLQSEVVRIADTTKFNGMNIMNSSSFGPSGVISAGNVAASAIQVAASSPGAFKAHVGWEAGNDNRIGVALLDFNTLAALDSANIFLMSGNGSGITFGSALGFASAALSAIDSDIDTLSTMRANWGALQNRMESTVSNLQNINENINAARSRIMDTDFAKESAELARTQVLQQAGMSMLSQANQQSQQVMSLLQ</sequence>
<comment type="function">
    <text evidence="4">Flagellin is the subunit protein which polymerizes to form the filaments of bacterial flagella.</text>
</comment>
<dbReference type="Gene3D" id="1.20.1330.10">
    <property type="entry name" value="f41 fragment of flagellin, N-terminal domain"/>
    <property type="match status" value="1"/>
</dbReference>
<organism evidence="7 8">
    <name type="scientific">Thiosulfatimonas sediminis</name>
    <dbReference type="NCBI Taxonomy" id="2675054"/>
    <lineage>
        <taxon>Bacteria</taxon>
        <taxon>Pseudomonadati</taxon>
        <taxon>Pseudomonadota</taxon>
        <taxon>Gammaproteobacteria</taxon>
        <taxon>Thiotrichales</taxon>
        <taxon>Piscirickettsiaceae</taxon>
        <taxon>Thiosulfatimonas</taxon>
    </lineage>
</organism>
<evidence type="ECO:0000256" key="3">
    <source>
        <dbReference type="ARBA" id="ARBA00023143"/>
    </source>
</evidence>
<evidence type="ECO:0000259" key="5">
    <source>
        <dbReference type="Pfam" id="PF00669"/>
    </source>
</evidence>
<dbReference type="RefSeq" id="WP_173271320.1">
    <property type="nucleotide sequence ID" value="NZ_AP021889.1"/>
</dbReference>
<keyword evidence="8" id="KW-1185">Reference proteome</keyword>
<dbReference type="PANTHER" id="PTHR42792:SF2">
    <property type="entry name" value="FLAGELLIN"/>
    <property type="match status" value="1"/>
</dbReference>
<dbReference type="SUPFAM" id="SSF64518">
    <property type="entry name" value="Phase 1 flagellin"/>
    <property type="match status" value="1"/>
</dbReference>
<dbReference type="InterPro" id="IPR001029">
    <property type="entry name" value="Flagellin_N"/>
</dbReference>
<evidence type="ECO:0000313" key="8">
    <source>
        <dbReference type="Proteomes" id="UP000501726"/>
    </source>
</evidence>
<dbReference type="Pfam" id="PF00700">
    <property type="entry name" value="Flagellin_C"/>
    <property type="match status" value="1"/>
</dbReference>
<dbReference type="Proteomes" id="UP000501726">
    <property type="component" value="Chromosome"/>
</dbReference>
<dbReference type="EMBL" id="AP021889">
    <property type="protein sequence ID" value="BBP45527.1"/>
    <property type="molecule type" value="Genomic_DNA"/>
</dbReference>
<comment type="subcellular location">
    <subcellularLocation>
        <location evidence="4">Secreted</location>
    </subcellularLocation>
    <subcellularLocation>
        <location evidence="4">Bacterial flagellum</location>
    </subcellularLocation>
</comment>
<dbReference type="PRINTS" id="PR00207">
    <property type="entry name" value="FLAGELLIN"/>
</dbReference>
<keyword evidence="7" id="KW-0969">Cilium</keyword>
<evidence type="ECO:0000256" key="2">
    <source>
        <dbReference type="ARBA" id="ARBA00022525"/>
    </source>
</evidence>
<dbReference type="Pfam" id="PF00669">
    <property type="entry name" value="Flagellin_N"/>
    <property type="match status" value="1"/>
</dbReference>
<keyword evidence="3 4" id="KW-0975">Bacterial flagellum</keyword>
<accession>A0A6F8PU20</accession>
<dbReference type="GO" id="GO:0005576">
    <property type="term" value="C:extracellular region"/>
    <property type="evidence" value="ECO:0007669"/>
    <property type="project" value="UniProtKB-SubCell"/>
</dbReference>
<dbReference type="AlphaFoldDB" id="A0A6F8PU20"/>
<evidence type="ECO:0000259" key="6">
    <source>
        <dbReference type="Pfam" id="PF00700"/>
    </source>
</evidence>
<comment type="similarity">
    <text evidence="1 4">Belongs to the bacterial flagellin family.</text>
</comment>
<dbReference type="InterPro" id="IPR001492">
    <property type="entry name" value="Flagellin"/>
</dbReference>
<evidence type="ECO:0000256" key="1">
    <source>
        <dbReference type="ARBA" id="ARBA00005709"/>
    </source>
</evidence>
<dbReference type="GO" id="GO:0009288">
    <property type="term" value="C:bacterial-type flagellum"/>
    <property type="evidence" value="ECO:0007669"/>
    <property type="project" value="UniProtKB-SubCell"/>
</dbReference>
<proteinExistence type="inferred from homology"/>
<dbReference type="InterPro" id="IPR046358">
    <property type="entry name" value="Flagellin_C"/>
</dbReference>